<dbReference type="Proteomes" id="UP000190061">
    <property type="component" value="Unassembled WGS sequence"/>
</dbReference>
<dbReference type="AlphaFoldDB" id="A0A1T4M2G6"/>
<keyword evidence="3" id="KW-1185">Reference proteome</keyword>
<keyword evidence="1" id="KW-1133">Transmembrane helix</keyword>
<reference evidence="2 3" key="1">
    <citation type="submission" date="2017-02" db="EMBL/GenBank/DDBJ databases">
        <authorList>
            <person name="Peterson S.W."/>
        </authorList>
    </citation>
    <scope>NUCLEOTIDE SEQUENCE [LARGE SCALE GENOMIC DNA]</scope>
    <source>
        <strain evidence="2 3">DSM 21749</strain>
    </source>
</reference>
<gene>
    <name evidence="2" type="ORF">SAMN02745674_00245</name>
</gene>
<dbReference type="EMBL" id="FUXP01000001">
    <property type="protein sequence ID" value="SJZ60904.1"/>
    <property type="molecule type" value="Genomic_DNA"/>
</dbReference>
<evidence type="ECO:0000313" key="2">
    <source>
        <dbReference type="EMBL" id="SJZ60904.1"/>
    </source>
</evidence>
<keyword evidence="1" id="KW-0472">Membrane</keyword>
<feature type="transmembrane region" description="Helical" evidence="1">
    <location>
        <begin position="97"/>
        <end position="123"/>
    </location>
</feature>
<accession>A0A1T4M2G6</accession>
<protein>
    <submittedName>
        <fullName evidence="2">Uncharacterized protein</fullName>
    </submittedName>
</protein>
<keyword evidence="1" id="KW-0812">Transmembrane</keyword>
<evidence type="ECO:0000256" key="1">
    <source>
        <dbReference type="SAM" id="Phobius"/>
    </source>
</evidence>
<evidence type="ECO:0000313" key="3">
    <source>
        <dbReference type="Proteomes" id="UP000190061"/>
    </source>
</evidence>
<organism evidence="2 3">
    <name type="scientific">Lysobacter spongiicola DSM 21749</name>
    <dbReference type="NCBI Taxonomy" id="1122188"/>
    <lineage>
        <taxon>Bacteria</taxon>
        <taxon>Pseudomonadati</taxon>
        <taxon>Pseudomonadota</taxon>
        <taxon>Gammaproteobacteria</taxon>
        <taxon>Lysobacterales</taxon>
        <taxon>Lysobacteraceae</taxon>
        <taxon>Novilysobacter</taxon>
    </lineage>
</organism>
<sequence>MCSAPTIVSRNDSGHCIDDNITLKRTMQHQSGRPERKHGTERQVQYIHLKAVPALSTLRQRNPLRSHVHPVMTAVTAMVHLTMSLVVHMTMAFVTRLVVAAMVHMAKAFVTRLIVAAMVHLIMTLVVHRVVAAMVHLIMTLMIHLIMVFVAHLPMTLIAHLIMVFGNLRSLCPLLGVRAVIRGVDKKSRGLVQSGTHLSG</sequence>
<proteinExistence type="predicted"/>
<name>A0A1T4M2G6_9GAMM</name>
<feature type="transmembrane region" description="Helical" evidence="1">
    <location>
        <begin position="68"/>
        <end position="91"/>
    </location>
</feature>